<evidence type="ECO:0000313" key="13">
    <source>
        <dbReference type="EMBL" id="SHH28570.1"/>
    </source>
</evidence>
<proteinExistence type="predicted"/>
<dbReference type="GO" id="GO:0000155">
    <property type="term" value="F:phosphorelay sensor kinase activity"/>
    <property type="evidence" value="ECO:0007669"/>
    <property type="project" value="InterPro"/>
</dbReference>
<keyword evidence="4" id="KW-0472">Membrane</keyword>
<keyword evidence="8 13" id="KW-0418">Kinase</keyword>
<dbReference type="GO" id="GO:0005524">
    <property type="term" value="F:ATP binding"/>
    <property type="evidence" value="ECO:0007669"/>
    <property type="project" value="UniProtKB-KW"/>
</dbReference>
<keyword evidence="9" id="KW-0067">ATP-binding</keyword>
<keyword evidence="4" id="KW-1003">Cell membrane</keyword>
<dbReference type="EC" id="2.7.13.3" evidence="3"/>
<comment type="subcellular location">
    <subcellularLocation>
        <location evidence="2">Cell membrane</location>
        <topology evidence="2">Multi-pass membrane protein</topology>
    </subcellularLocation>
</comment>
<dbReference type="Gene3D" id="3.30.565.10">
    <property type="entry name" value="Histidine kinase-like ATPase, C-terminal domain"/>
    <property type="match status" value="1"/>
</dbReference>
<sequence>MSLKRYLFFAFGSLLLLFTAMQLILVQLLGRDLHATLADQSSLVARHVAEVTVEHLFEDEQRRLVLMAPSPEQVERLQQQAERLQQQALPKEAQAELQAQAEAIAEEALRWQQHWGSDTWLPHLSDEEREQVQRELEAARTEALAQARAIQIEFGEGSVAIQGFDTKQHQLALPQSPEQQLLQQFNHTLLWSLLALGLVGLGLIYLLAQRLSQPLEALDRGCQQLAAGDLGHTLNPRGSREVRNTMEAFNQMSRALAQMTEQQRQMQSRAHLAEIGEIARGLAHALRNPLHTIGLTLDQVAKAEGDSPWQEQIRRKLQHMDKSLTALLTLSTQGIDRNETHKARALVDDIILELSMTNPRRIRFANQLSQQLSLTGAHTELRTLLHVLIVNALEASPDGGEVRIHSQPHPQGTRLVVDDDGPGLDPSLAERLFQPHQTSKAEGSGMGLYLARRLARLWYQGEVTLENRPGNEGIEGARASLILGQGEQ</sequence>
<evidence type="ECO:0000256" key="8">
    <source>
        <dbReference type="ARBA" id="ARBA00022777"/>
    </source>
</evidence>
<dbReference type="SUPFAM" id="SSF55874">
    <property type="entry name" value="ATPase domain of HSP90 chaperone/DNA topoisomerase II/histidine kinase"/>
    <property type="match status" value="1"/>
</dbReference>
<feature type="domain" description="HAMP" evidence="12">
    <location>
        <begin position="209"/>
        <end position="261"/>
    </location>
</feature>
<evidence type="ECO:0000256" key="9">
    <source>
        <dbReference type="ARBA" id="ARBA00022840"/>
    </source>
</evidence>
<dbReference type="Pfam" id="PF00672">
    <property type="entry name" value="HAMP"/>
    <property type="match status" value="1"/>
</dbReference>
<evidence type="ECO:0000259" key="11">
    <source>
        <dbReference type="PROSITE" id="PS50109"/>
    </source>
</evidence>
<evidence type="ECO:0000259" key="12">
    <source>
        <dbReference type="PROSITE" id="PS50885"/>
    </source>
</evidence>
<evidence type="ECO:0000256" key="4">
    <source>
        <dbReference type="ARBA" id="ARBA00022475"/>
    </source>
</evidence>
<dbReference type="Pfam" id="PF02518">
    <property type="entry name" value="HATPase_c"/>
    <property type="match status" value="1"/>
</dbReference>
<evidence type="ECO:0000256" key="5">
    <source>
        <dbReference type="ARBA" id="ARBA00022553"/>
    </source>
</evidence>
<keyword evidence="5" id="KW-0597">Phosphoprotein</keyword>
<evidence type="ECO:0000256" key="3">
    <source>
        <dbReference type="ARBA" id="ARBA00012438"/>
    </source>
</evidence>
<dbReference type="PROSITE" id="PS50109">
    <property type="entry name" value="HIS_KIN"/>
    <property type="match status" value="1"/>
</dbReference>
<feature type="domain" description="Histidine kinase" evidence="11">
    <location>
        <begin position="281"/>
        <end position="487"/>
    </location>
</feature>
<dbReference type="CDD" id="cd06225">
    <property type="entry name" value="HAMP"/>
    <property type="match status" value="1"/>
</dbReference>
<dbReference type="InterPro" id="IPR005467">
    <property type="entry name" value="His_kinase_dom"/>
</dbReference>
<dbReference type="STRING" id="299255.SAMN02745129_1711"/>
<reference evidence="13 14" key="1">
    <citation type="submission" date="2016-11" db="EMBL/GenBank/DDBJ databases">
        <authorList>
            <person name="Jaros S."/>
            <person name="Januszkiewicz K."/>
            <person name="Wedrychowicz H."/>
        </authorList>
    </citation>
    <scope>NUCLEOTIDE SEQUENCE [LARGE SCALE GENOMIC DNA]</scope>
    <source>
        <strain evidence="13 14">DSM 16917</strain>
    </source>
</reference>
<keyword evidence="14" id="KW-1185">Reference proteome</keyword>
<keyword evidence="6" id="KW-0808">Transferase</keyword>
<dbReference type="OrthoDB" id="1931120at2"/>
<evidence type="ECO:0000256" key="6">
    <source>
        <dbReference type="ARBA" id="ARBA00022679"/>
    </source>
</evidence>
<dbReference type="PANTHER" id="PTHR44936">
    <property type="entry name" value="SENSOR PROTEIN CREC"/>
    <property type="match status" value="1"/>
</dbReference>
<evidence type="ECO:0000256" key="2">
    <source>
        <dbReference type="ARBA" id="ARBA00004651"/>
    </source>
</evidence>
<dbReference type="InterPro" id="IPR036890">
    <property type="entry name" value="HATPase_C_sf"/>
</dbReference>
<dbReference type="InterPro" id="IPR003594">
    <property type="entry name" value="HATPase_dom"/>
</dbReference>
<accession>A0A1M5RQV6</accession>
<name>A0A1M5RQV6_9GAMM</name>
<feature type="region of interest" description="Disordered" evidence="10">
    <location>
        <begin position="400"/>
        <end position="421"/>
    </location>
</feature>
<dbReference type="InterPro" id="IPR050980">
    <property type="entry name" value="2C_sensor_his_kinase"/>
</dbReference>
<evidence type="ECO:0000256" key="7">
    <source>
        <dbReference type="ARBA" id="ARBA00022741"/>
    </source>
</evidence>
<gene>
    <name evidence="13" type="ORF">SAMN02745129_1711</name>
</gene>
<dbReference type="GO" id="GO:0005886">
    <property type="term" value="C:plasma membrane"/>
    <property type="evidence" value="ECO:0007669"/>
    <property type="project" value="UniProtKB-SubCell"/>
</dbReference>
<evidence type="ECO:0000256" key="1">
    <source>
        <dbReference type="ARBA" id="ARBA00000085"/>
    </source>
</evidence>
<dbReference type="Gene3D" id="1.10.287.130">
    <property type="match status" value="1"/>
</dbReference>
<dbReference type="CDD" id="cd00075">
    <property type="entry name" value="HATPase"/>
    <property type="match status" value="1"/>
</dbReference>
<dbReference type="PANTHER" id="PTHR44936:SF10">
    <property type="entry name" value="SENSOR PROTEIN RSTB"/>
    <property type="match status" value="1"/>
</dbReference>
<dbReference type="RefSeq" id="WP_067659007.1">
    <property type="nucleotide sequence ID" value="NZ_FQXG01000002.1"/>
</dbReference>
<dbReference type="EMBL" id="FQXG01000002">
    <property type="protein sequence ID" value="SHH28570.1"/>
    <property type="molecule type" value="Genomic_DNA"/>
</dbReference>
<dbReference type="InterPro" id="IPR003660">
    <property type="entry name" value="HAMP_dom"/>
</dbReference>
<dbReference type="SMART" id="SM00304">
    <property type="entry name" value="HAMP"/>
    <property type="match status" value="1"/>
</dbReference>
<evidence type="ECO:0000256" key="10">
    <source>
        <dbReference type="SAM" id="MobiDB-lite"/>
    </source>
</evidence>
<dbReference type="PROSITE" id="PS50885">
    <property type="entry name" value="HAMP"/>
    <property type="match status" value="1"/>
</dbReference>
<evidence type="ECO:0000313" key="14">
    <source>
        <dbReference type="Proteomes" id="UP000184268"/>
    </source>
</evidence>
<comment type="catalytic activity">
    <reaction evidence="1">
        <text>ATP + protein L-histidine = ADP + protein N-phospho-L-histidine.</text>
        <dbReference type="EC" id="2.7.13.3"/>
    </reaction>
</comment>
<protein>
    <recommendedName>
        <fullName evidence="3">histidine kinase</fullName>
        <ecNumber evidence="3">2.7.13.3</ecNumber>
    </recommendedName>
</protein>
<dbReference type="InterPro" id="IPR036097">
    <property type="entry name" value="HisK_dim/P_sf"/>
</dbReference>
<dbReference type="SMART" id="SM00387">
    <property type="entry name" value="HATPase_c"/>
    <property type="match status" value="1"/>
</dbReference>
<organism evidence="13 14">
    <name type="scientific">Ferrimonas marina</name>
    <dbReference type="NCBI Taxonomy" id="299255"/>
    <lineage>
        <taxon>Bacteria</taxon>
        <taxon>Pseudomonadati</taxon>
        <taxon>Pseudomonadota</taxon>
        <taxon>Gammaproteobacteria</taxon>
        <taxon>Alteromonadales</taxon>
        <taxon>Ferrimonadaceae</taxon>
        <taxon>Ferrimonas</taxon>
    </lineage>
</organism>
<dbReference type="SUPFAM" id="SSF47384">
    <property type="entry name" value="Homodimeric domain of signal transducing histidine kinase"/>
    <property type="match status" value="1"/>
</dbReference>
<dbReference type="CDD" id="cd00082">
    <property type="entry name" value="HisKA"/>
    <property type="match status" value="1"/>
</dbReference>
<dbReference type="Gene3D" id="6.10.340.10">
    <property type="match status" value="1"/>
</dbReference>
<keyword evidence="7" id="KW-0547">Nucleotide-binding</keyword>
<dbReference type="AlphaFoldDB" id="A0A1M5RQV6"/>
<dbReference type="InterPro" id="IPR003661">
    <property type="entry name" value="HisK_dim/P_dom"/>
</dbReference>
<dbReference type="Proteomes" id="UP000184268">
    <property type="component" value="Unassembled WGS sequence"/>
</dbReference>